<gene>
    <name evidence="1" type="ORF">HNR75_000699</name>
</gene>
<organism evidence="1 2">
    <name type="scientific">Tolumonas osonensis</name>
    <dbReference type="NCBI Taxonomy" id="675874"/>
    <lineage>
        <taxon>Bacteria</taxon>
        <taxon>Pseudomonadati</taxon>
        <taxon>Pseudomonadota</taxon>
        <taxon>Gammaproteobacteria</taxon>
        <taxon>Aeromonadales</taxon>
        <taxon>Aeromonadaceae</taxon>
        <taxon>Tolumonas</taxon>
    </lineage>
</organism>
<name>A0A841GB29_9GAMM</name>
<accession>A0A841GB29</accession>
<dbReference type="RefSeq" id="WP_188025630.1">
    <property type="nucleotide sequence ID" value="NZ_JACHGR010000002.1"/>
</dbReference>
<dbReference type="InterPro" id="IPR038086">
    <property type="entry name" value="DUF2789_sf"/>
</dbReference>
<dbReference type="AlphaFoldDB" id="A0A841GB29"/>
<dbReference type="Pfam" id="PF10982">
    <property type="entry name" value="DUF2789"/>
    <property type="match status" value="1"/>
</dbReference>
<evidence type="ECO:0000313" key="1">
    <source>
        <dbReference type="EMBL" id="MBB6054827.1"/>
    </source>
</evidence>
<protein>
    <recommendedName>
        <fullName evidence="3">DUF2789 domain-containing protein</fullName>
    </recommendedName>
</protein>
<dbReference type="Proteomes" id="UP000585721">
    <property type="component" value="Unassembled WGS sequence"/>
</dbReference>
<sequence>MDIGTHDLAALFSQLGLANDEQSICRFIESHPLSAGMTIGDAPFWTAAQVEMLQQAFTDDAEWAEAVDTLATLLAASSK</sequence>
<dbReference type="EMBL" id="JACHGR010000002">
    <property type="protein sequence ID" value="MBB6054827.1"/>
    <property type="molecule type" value="Genomic_DNA"/>
</dbReference>
<keyword evidence="2" id="KW-1185">Reference proteome</keyword>
<evidence type="ECO:0008006" key="3">
    <source>
        <dbReference type="Google" id="ProtNLM"/>
    </source>
</evidence>
<dbReference type="Gene3D" id="1.10.10.1130">
    <property type="entry name" value="Uncharacterised protein PF10982, DUF2789"/>
    <property type="match status" value="1"/>
</dbReference>
<comment type="caution">
    <text evidence="1">The sequence shown here is derived from an EMBL/GenBank/DDBJ whole genome shotgun (WGS) entry which is preliminary data.</text>
</comment>
<evidence type="ECO:0000313" key="2">
    <source>
        <dbReference type="Proteomes" id="UP000585721"/>
    </source>
</evidence>
<dbReference type="InterPro" id="IPR021250">
    <property type="entry name" value="DUF2789"/>
</dbReference>
<proteinExistence type="predicted"/>
<reference evidence="1 2" key="1">
    <citation type="submission" date="2020-08" db="EMBL/GenBank/DDBJ databases">
        <title>Genomic Encyclopedia of Type Strains, Phase IV (KMG-IV): sequencing the most valuable type-strain genomes for metagenomic binning, comparative biology and taxonomic classification.</title>
        <authorList>
            <person name="Goeker M."/>
        </authorList>
    </citation>
    <scope>NUCLEOTIDE SEQUENCE [LARGE SCALE GENOMIC DNA]</scope>
    <source>
        <strain evidence="1 2">DSM 22975</strain>
    </source>
</reference>